<dbReference type="NCBIfam" id="TIGR00090">
    <property type="entry name" value="rsfS_iojap_ybeB"/>
    <property type="match status" value="1"/>
</dbReference>
<name>A0A0H3K2R8_SYNP6</name>
<gene>
    <name evidence="2" type="primary">rsfS</name>
    <name evidence="3" type="ordered locus">syc1342_c</name>
</gene>
<dbReference type="eggNOG" id="COG0799">
    <property type="taxonomic scope" value="Bacteria"/>
</dbReference>
<dbReference type="GO" id="GO:0005737">
    <property type="term" value="C:cytoplasm"/>
    <property type="evidence" value="ECO:0007669"/>
    <property type="project" value="UniProtKB-SubCell"/>
</dbReference>
<comment type="subcellular location">
    <subcellularLocation>
        <location evidence="2">Cytoplasm</location>
    </subcellularLocation>
</comment>
<comment type="function">
    <text evidence="2">Functions as a ribosomal silencing factor. Interacts with ribosomal protein uL14 (rplN), blocking formation of intersubunit bridge B8. Prevents association of the 30S and 50S ribosomal subunits and the formation of functional ribosomes, thus repressing translation.</text>
</comment>
<dbReference type="PANTHER" id="PTHR21043:SF0">
    <property type="entry name" value="MITOCHONDRIAL ASSEMBLY OF RIBOSOMAL LARGE SUBUNIT PROTEIN 1"/>
    <property type="match status" value="1"/>
</dbReference>
<dbReference type="GO" id="GO:0017148">
    <property type="term" value="P:negative regulation of translation"/>
    <property type="evidence" value="ECO:0007669"/>
    <property type="project" value="UniProtKB-UniRule"/>
</dbReference>
<dbReference type="PANTHER" id="PTHR21043">
    <property type="entry name" value="IOJAP SUPERFAMILY ORTHOLOG"/>
    <property type="match status" value="1"/>
</dbReference>
<evidence type="ECO:0000313" key="4">
    <source>
        <dbReference type="Proteomes" id="UP000001175"/>
    </source>
</evidence>
<dbReference type="GO" id="GO:0042256">
    <property type="term" value="P:cytosolic ribosome assembly"/>
    <property type="evidence" value="ECO:0007669"/>
    <property type="project" value="UniProtKB-UniRule"/>
</dbReference>
<evidence type="ECO:0000256" key="2">
    <source>
        <dbReference type="HAMAP-Rule" id="MF_01477"/>
    </source>
</evidence>
<dbReference type="GO" id="GO:0090071">
    <property type="term" value="P:negative regulation of ribosome biogenesis"/>
    <property type="evidence" value="ECO:0007669"/>
    <property type="project" value="UniProtKB-UniRule"/>
</dbReference>
<dbReference type="KEGG" id="syc:syc1342_c"/>
<comment type="subunit">
    <text evidence="2">Interacts with ribosomal protein uL14 (rplN).</text>
</comment>
<dbReference type="HAMAP" id="MF_01477">
    <property type="entry name" value="Iojap_RsfS"/>
    <property type="match status" value="1"/>
</dbReference>
<evidence type="ECO:0000256" key="1">
    <source>
        <dbReference type="ARBA" id="ARBA00010574"/>
    </source>
</evidence>
<dbReference type="InterPro" id="IPR004394">
    <property type="entry name" value="Iojap/RsfS/C7orf30"/>
</dbReference>
<sequence>MTLASPSLPTLIDDSALALTLAAATAADDRKAGDIAILRVSEVAYLADYFLICSGFSITQVRAIARSIEEKLSEDFQRLPLRSEGMAEGRWVLLDYGDLIVHIFLPQEREFYDLEAFWGHAERLPFEPPAPPDLSSSNL</sequence>
<evidence type="ECO:0000313" key="3">
    <source>
        <dbReference type="EMBL" id="BAD79532.1"/>
    </source>
</evidence>
<dbReference type="SUPFAM" id="SSF81301">
    <property type="entry name" value="Nucleotidyltransferase"/>
    <property type="match status" value="1"/>
</dbReference>
<dbReference type="EMBL" id="AP008231">
    <property type="protein sequence ID" value="BAD79532.1"/>
    <property type="molecule type" value="Genomic_DNA"/>
</dbReference>
<dbReference type="Gene3D" id="3.30.460.10">
    <property type="entry name" value="Beta Polymerase, domain 2"/>
    <property type="match status" value="1"/>
</dbReference>
<dbReference type="Pfam" id="PF02410">
    <property type="entry name" value="RsfS"/>
    <property type="match status" value="1"/>
</dbReference>
<dbReference type="InterPro" id="IPR043519">
    <property type="entry name" value="NT_sf"/>
</dbReference>
<dbReference type="Proteomes" id="UP000001175">
    <property type="component" value="Chromosome"/>
</dbReference>
<keyword evidence="2" id="KW-0963">Cytoplasm</keyword>
<dbReference type="GeneID" id="72428976"/>
<keyword evidence="2" id="KW-0678">Repressor</keyword>
<dbReference type="RefSeq" id="WP_011243654.1">
    <property type="nucleotide sequence ID" value="NC_006576.1"/>
</dbReference>
<comment type="similarity">
    <text evidence="1 2">Belongs to the Iojap/RsfS family.</text>
</comment>
<protein>
    <recommendedName>
        <fullName evidence="2">Ribosomal silencing factor RsfS</fullName>
    </recommendedName>
</protein>
<proteinExistence type="inferred from homology"/>
<accession>A0A0H3K2R8</accession>
<keyword evidence="2" id="KW-0810">Translation regulation</keyword>
<reference evidence="3 4" key="1">
    <citation type="journal article" date="2007" name="Photosyn. Res.">
        <title>Complete nucleotide sequence of the freshwater unicellular cyanobacterium Synechococcus elongatus PCC 6301 chromosome: gene content and organization.</title>
        <authorList>
            <person name="Sugita C."/>
            <person name="Ogata K."/>
            <person name="Shikata M."/>
            <person name="Jikuya H."/>
            <person name="Takano J."/>
            <person name="Furumichi M."/>
            <person name="Kanehisa M."/>
            <person name="Omata T."/>
            <person name="Sugiura M."/>
            <person name="Sugita M."/>
        </authorList>
    </citation>
    <scope>NUCLEOTIDE SEQUENCE [LARGE SCALE GENOMIC DNA]</scope>
    <source>
        <strain evidence="4">ATCC 27144 / PCC 6301 / SAUG 1402/1</strain>
    </source>
</reference>
<dbReference type="AlphaFoldDB" id="A0A0H3K2R8"/>
<organism evidence="3 4">
    <name type="scientific">Synechococcus sp. (strain ATCC 27144 / PCC 6301 / SAUG 1402/1)</name>
    <name type="common">Anacystis nidulans</name>
    <dbReference type="NCBI Taxonomy" id="269084"/>
    <lineage>
        <taxon>Bacteria</taxon>
        <taxon>Bacillati</taxon>
        <taxon>Cyanobacteriota</taxon>
        <taxon>Cyanophyceae</taxon>
        <taxon>Synechococcales</taxon>
        <taxon>Synechococcaceae</taxon>
        <taxon>Synechococcus</taxon>
    </lineage>
</organism>
<dbReference type="GO" id="GO:0043023">
    <property type="term" value="F:ribosomal large subunit binding"/>
    <property type="evidence" value="ECO:0007669"/>
    <property type="project" value="TreeGrafter"/>
</dbReference>